<dbReference type="Pfam" id="PF06985">
    <property type="entry name" value="HET"/>
    <property type="match status" value="1"/>
</dbReference>
<dbReference type="AlphaFoldDB" id="A0AAJ0H7V5"/>
<evidence type="ECO:0000313" key="3">
    <source>
        <dbReference type="Proteomes" id="UP001275084"/>
    </source>
</evidence>
<dbReference type="EMBL" id="JAUIQD010000008">
    <property type="protein sequence ID" value="KAK3342213.1"/>
    <property type="molecule type" value="Genomic_DNA"/>
</dbReference>
<proteinExistence type="predicted"/>
<keyword evidence="3" id="KW-1185">Reference proteome</keyword>
<accession>A0AAJ0H7V5</accession>
<dbReference type="Proteomes" id="UP001275084">
    <property type="component" value="Unassembled WGS sequence"/>
</dbReference>
<sequence>MRRMEKGQEGLPRSYPAHIPCTLGESRPSGHLKWVGMVSICINQLDPNERNHQVWLMQKIYGLTDHIFFHIGPDTQIAQRDIDGHSRQNSMRLWPRWEKVGWLKMVMNEVAHAIHISSYSKRLWIIQELVLGRQVSFVTNDCIIPFPELVEEAATSGALSS</sequence>
<evidence type="ECO:0000313" key="2">
    <source>
        <dbReference type="EMBL" id="KAK3342213.1"/>
    </source>
</evidence>
<dbReference type="PANTHER" id="PTHR24148">
    <property type="entry name" value="ANKYRIN REPEAT DOMAIN-CONTAINING PROTEIN 39 HOMOLOG-RELATED"/>
    <property type="match status" value="1"/>
</dbReference>
<evidence type="ECO:0000259" key="1">
    <source>
        <dbReference type="Pfam" id="PF06985"/>
    </source>
</evidence>
<reference evidence="2" key="1">
    <citation type="journal article" date="2023" name="Mol. Phylogenet. Evol.">
        <title>Genome-scale phylogeny and comparative genomics of the fungal order Sordariales.</title>
        <authorList>
            <person name="Hensen N."/>
            <person name="Bonometti L."/>
            <person name="Westerberg I."/>
            <person name="Brannstrom I.O."/>
            <person name="Guillou S."/>
            <person name="Cros-Aarteil S."/>
            <person name="Calhoun S."/>
            <person name="Haridas S."/>
            <person name="Kuo A."/>
            <person name="Mondo S."/>
            <person name="Pangilinan J."/>
            <person name="Riley R."/>
            <person name="LaButti K."/>
            <person name="Andreopoulos B."/>
            <person name="Lipzen A."/>
            <person name="Chen C."/>
            <person name="Yan M."/>
            <person name="Daum C."/>
            <person name="Ng V."/>
            <person name="Clum A."/>
            <person name="Steindorff A."/>
            <person name="Ohm R.A."/>
            <person name="Martin F."/>
            <person name="Silar P."/>
            <person name="Natvig D.O."/>
            <person name="Lalanne C."/>
            <person name="Gautier V."/>
            <person name="Ament-Velasquez S.L."/>
            <person name="Kruys A."/>
            <person name="Hutchinson M.I."/>
            <person name="Powell A.J."/>
            <person name="Barry K."/>
            <person name="Miller A.N."/>
            <person name="Grigoriev I.V."/>
            <person name="Debuchy R."/>
            <person name="Gladieux P."/>
            <person name="Hiltunen Thoren M."/>
            <person name="Johannesson H."/>
        </authorList>
    </citation>
    <scope>NUCLEOTIDE SEQUENCE</scope>
    <source>
        <strain evidence="2">CBS 955.72</strain>
    </source>
</reference>
<dbReference type="InterPro" id="IPR010730">
    <property type="entry name" value="HET"/>
</dbReference>
<comment type="caution">
    <text evidence="2">The sequence shown here is derived from an EMBL/GenBank/DDBJ whole genome shotgun (WGS) entry which is preliminary data.</text>
</comment>
<feature type="domain" description="Heterokaryon incompatibility" evidence="1">
    <location>
        <begin position="39"/>
        <end position="128"/>
    </location>
</feature>
<gene>
    <name evidence="2" type="ORF">B0T25DRAFT_560216</name>
</gene>
<protein>
    <recommendedName>
        <fullName evidence="1">Heterokaryon incompatibility domain-containing protein</fullName>
    </recommendedName>
</protein>
<name>A0AAJ0H7V5_9PEZI</name>
<organism evidence="2 3">
    <name type="scientific">Lasiosphaeria hispida</name>
    <dbReference type="NCBI Taxonomy" id="260671"/>
    <lineage>
        <taxon>Eukaryota</taxon>
        <taxon>Fungi</taxon>
        <taxon>Dikarya</taxon>
        <taxon>Ascomycota</taxon>
        <taxon>Pezizomycotina</taxon>
        <taxon>Sordariomycetes</taxon>
        <taxon>Sordariomycetidae</taxon>
        <taxon>Sordariales</taxon>
        <taxon>Lasiosphaeriaceae</taxon>
        <taxon>Lasiosphaeria</taxon>
    </lineage>
</organism>
<dbReference type="InterPro" id="IPR052895">
    <property type="entry name" value="HetReg/Transcr_Mod"/>
</dbReference>
<reference evidence="2" key="2">
    <citation type="submission" date="2023-06" db="EMBL/GenBank/DDBJ databases">
        <authorList>
            <consortium name="Lawrence Berkeley National Laboratory"/>
            <person name="Haridas S."/>
            <person name="Hensen N."/>
            <person name="Bonometti L."/>
            <person name="Westerberg I."/>
            <person name="Brannstrom I.O."/>
            <person name="Guillou S."/>
            <person name="Cros-Aarteil S."/>
            <person name="Calhoun S."/>
            <person name="Kuo A."/>
            <person name="Mondo S."/>
            <person name="Pangilinan J."/>
            <person name="Riley R."/>
            <person name="Labutti K."/>
            <person name="Andreopoulos B."/>
            <person name="Lipzen A."/>
            <person name="Chen C."/>
            <person name="Yanf M."/>
            <person name="Daum C."/>
            <person name="Ng V."/>
            <person name="Clum A."/>
            <person name="Steindorff A."/>
            <person name="Ohm R."/>
            <person name="Martin F."/>
            <person name="Silar P."/>
            <person name="Natvig D."/>
            <person name="Lalanne C."/>
            <person name="Gautier V."/>
            <person name="Ament-Velasquez S.L."/>
            <person name="Kruys A."/>
            <person name="Hutchinson M.I."/>
            <person name="Powell A.J."/>
            <person name="Barry K."/>
            <person name="Miller A.N."/>
            <person name="Grigoriev I.V."/>
            <person name="Debuchy R."/>
            <person name="Gladieux P."/>
            <person name="Thoren M.H."/>
            <person name="Johannesson H."/>
        </authorList>
    </citation>
    <scope>NUCLEOTIDE SEQUENCE</scope>
    <source>
        <strain evidence="2">CBS 955.72</strain>
    </source>
</reference>
<dbReference type="PANTHER" id="PTHR24148:SF73">
    <property type="entry name" value="HET DOMAIN PROTEIN (AFU_ORTHOLOGUE AFUA_8G01020)"/>
    <property type="match status" value="1"/>
</dbReference>